<feature type="transmembrane region" description="Helical" evidence="1">
    <location>
        <begin position="6"/>
        <end position="26"/>
    </location>
</feature>
<reference evidence="2 3" key="1">
    <citation type="submission" date="2024-06" db="EMBL/GenBank/DDBJ databases">
        <title>A chromosome level genome sequence of Diviner's sage (Salvia divinorum).</title>
        <authorList>
            <person name="Ford S.A."/>
            <person name="Ro D.-K."/>
            <person name="Ness R.W."/>
            <person name="Phillips M.A."/>
        </authorList>
    </citation>
    <scope>NUCLEOTIDE SEQUENCE [LARGE SCALE GENOMIC DNA]</scope>
    <source>
        <strain evidence="2">SAF-2024a</strain>
        <tissue evidence="2">Leaf</tissue>
    </source>
</reference>
<dbReference type="PANTHER" id="PTHR31168:SF1">
    <property type="entry name" value="DUF599 FAMILY PROTEIN"/>
    <property type="match status" value="1"/>
</dbReference>
<keyword evidence="3" id="KW-1185">Reference proteome</keyword>
<sequence length="242" mass="26987">MQKYTLDYALVPLGLLVMAAYHAWLLRRVLRRPDTTVIGINAANRRLWIRAMMEDPVKNGVLSVQTLRNNIMASTVLASTAIMLSSVMAVLMSGGSCGHRPVAAVYGDNSKLGSSIKFFSILVCFLCAFLLNLQSIRYYSHASVLINVPRRRGRGSEKECPVTEEYVWRVVNRGSYFWSMGLHAFYLSVPLFLWIFGPIHMFVSSVVLVFLLHFLDLAADVGTVVAPQDDEEAAEAEEGHDV</sequence>
<evidence type="ECO:0000313" key="2">
    <source>
        <dbReference type="EMBL" id="KAL1547309.1"/>
    </source>
</evidence>
<dbReference type="EMBL" id="JBEAFC010000008">
    <property type="protein sequence ID" value="KAL1547309.1"/>
    <property type="molecule type" value="Genomic_DNA"/>
</dbReference>
<feature type="transmembrane region" description="Helical" evidence="1">
    <location>
        <begin position="112"/>
        <end position="133"/>
    </location>
</feature>
<evidence type="ECO:0000313" key="3">
    <source>
        <dbReference type="Proteomes" id="UP001567538"/>
    </source>
</evidence>
<dbReference type="Pfam" id="PF04654">
    <property type="entry name" value="DUF599"/>
    <property type="match status" value="1"/>
</dbReference>
<gene>
    <name evidence="2" type="ORF">AAHA92_23802</name>
</gene>
<comment type="caution">
    <text evidence="2">The sequence shown here is derived from an EMBL/GenBank/DDBJ whole genome shotgun (WGS) entry which is preliminary data.</text>
</comment>
<protein>
    <submittedName>
        <fullName evidence="2">Uncharacterized protein</fullName>
    </submittedName>
</protein>
<dbReference type="AlphaFoldDB" id="A0ABD1GT40"/>
<name>A0ABD1GT40_SALDI</name>
<dbReference type="PANTHER" id="PTHR31168">
    <property type="entry name" value="OS02G0292800 PROTEIN"/>
    <property type="match status" value="1"/>
</dbReference>
<dbReference type="InterPro" id="IPR006747">
    <property type="entry name" value="DUF599"/>
</dbReference>
<keyword evidence="1" id="KW-0812">Transmembrane</keyword>
<keyword evidence="1" id="KW-0472">Membrane</keyword>
<accession>A0ABD1GT40</accession>
<keyword evidence="1" id="KW-1133">Transmembrane helix</keyword>
<feature type="transmembrane region" description="Helical" evidence="1">
    <location>
        <begin position="71"/>
        <end position="92"/>
    </location>
</feature>
<evidence type="ECO:0000256" key="1">
    <source>
        <dbReference type="SAM" id="Phobius"/>
    </source>
</evidence>
<dbReference type="Proteomes" id="UP001567538">
    <property type="component" value="Unassembled WGS sequence"/>
</dbReference>
<organism evidence="2 3">
    <name type="scientific">Salvia divinorum</name>
    <name type="common">Maria pastora</name>
    <name type="synonym">Diviner's sage</name>
    <dbReference type="NCBI Taxonomy" id="28513"/>
    <lineage>
        <taxon>Eukaryota</taxon>
        <taxon>Viridiplantae</taxon>
        <taxon>Streptophyta</taxon>
        <taxon>Embryophyta</taxon>
        <taxon>Tracheophyta</taxon>
        <taxon>Spermatophyta</taxon>
        <taxon>Magnoliopsida</taxon>
        <taxon>eudicotyledons</taxon>
        <taxon>Gunneridae</taxon>
        <taxon>Pentapetalae</taxon>
        <taxon>asterids</taxon>
        <taxon>lamiids</taxon>
        <taxon>Lamiales</taxon>
        <taxon>Lamiaceae</taxon>
        <taxon>Nepetoideae</taxon>
        <taxon>Mentheae</taxon>
        <taxon>Salviinae</taxon>
        <taxon>Salvia</taxon>
        <taxon>Salvia subgen. Calosphace</taxon>
    </lineage>
</organism>
<proteinExistence type="predicted"/>